<dbReference type="Proteomes" id="UP000000305">
    <property type="component" value="Unassembled WGS sequence"/>
</dbReference>
<dbReference type="AlphaFoldDB" id="E9H9D3"/>
<dbReference type="KEGG" id="dpx:DAPPUDRAFT_255519"/>
<accession>E9H9D3</accession>
<feature type="region of interest" description="Disordered" evidence="1">
    <location>
        <begin position="42"/>
        <end position="63"/>
    </location>
</feature>
<name>E9H9D3_DAPPU</name>
<evidence type="ECO:0000256" key="1">
    <source>
        <dbReference type="SAM" id="MobiDB-lite"/>
    </source>
</evidence>
<evidence type="ECO:0000313" key="2">
    <source>
        <dbReference type="EMBL" id="EFX71601.1"/>
    </source>
</evidence>
<proteinExistence type="predicted"/>
<feature type="compositionally biased region" description="Polar residues" evidence="1">
    <location>
        <begin position="42"/>
        <end position="62"/>
    </location>
</feature>
<evidence type="ECO:0000313" key="3">
    <source>
        <dbReference type="Proteomes" id="UP000000305"/>
    </source>
</evidence>
<dbReference type="HOGENOM" id="CLU_1908813_0_0_1"/>
<keyword evidence="3" id="KW-1185">Reference proteome</keyword>
<protein>
    <submittedName>
        <fullName evidence="2">Uncharacterized protein</fullName>
    </submittedName>
</protein>
<dbReference type="EMBL" id="GL732608">
    <property type="protein sequence ID" value="EFX71601.1"/>
    <property type="molecule type" value="Genomic_DNA"/>
</dbReference>
<dbReference type="InParanoid" id="E9H9D3"/>
<sequence>MFDHRLTFLVNEDKILSSHLKSFRLLLNSIFDSTVIPSLEQTSYSTSDSTPLQSPAESTHQSEAVKIQKDVIRSQSKFNYSTTTDGFHQEQKPQQHITDTNENTLLLYICCTQSNVLLCIPAAPYNHPLQLLT</sequence>
<organism evidence="2 3">
    <name type="scientific">Daphnia pulex</name>
    <name type="common">Water flea</name>
    <dbReference type="NCBI Taxonomy" id="6669"/>
    <lineage>
        <taxon>Eukaryota</taxon>
        <taxon>Metazoa</taxon>
        <taxon>Ecdysozoa</taxon>
        <taxon>Arthropoda</taxon>
        <taxon>Crustacea</taxon>
        <taxon>Branchiopoda</taxon>
        <taxon>Diplostraca</taxon>
        <taxon>Cladocera</taxon>
        <taxon>Anomopoda</taxon>
        <taxon>Daphniidae</taxon>
        <taxon>Daphnia</taxon>
    </lineage>
</organism>
<reference evidence="2 3" key="1">
    <citation type="journal article" date="2011" name="Science">
        <title>The ecoresponsive genome of Daphnia pulex.</title>
        <authorList>
            <person name="Colbourne J.K."/>
            <person name="Pfrender M.E."/>
            <person name="Gilbert D."/>
            <person name="Thomas W.K."/>
            <person name="Tucker A."/>
            <person name="Oakley T.H."/>
            <person name="Tokishita S."/>
            <person name="Aerts A."/>
            <person name="Arnold G.J."/>
            <person name="Basu M.K."/>
            <person name="Bauer D.J."/>
            <person name="Caceres C.E."/>
            <person name="Carmel L."/>
            <person name="Casola C."/>
            <person name="Choi J.H."/>
            <person name="Detter J.C."/>
            <person name="Dong Q."/>
            <person name="Dusheyko S."/>
            <person name="Eads B.D."/>
            <person name="Frohlich T."/>
            <person name="Geiler-Samerotte K.A."/>
            <person name="Gerlach D."/>
            <person name="Hatcher P."/>
            <person name="Jogdeo S."/>
            <person name="Krijgsveld J."/>
            <person name="Kriventseva E.V."/>
            <person name="Kultz D."/>
            <person name="Laforsch C."/>
            <person name="Lindquist E."/>
            <person name="Lopez J."/>
            <person name="Manak J.R."/>
            <person name="Muller J."/>
            <person name="Pangilinan J."/>
            <person name="Patwardhan R.P."/>
            <person name="Pitluck S."/>
            <person name="Pritham E.J."/>
            <person name="Rechtsteiner A."/>
            <person name="Rho M."/>
            <person name="Rogozin I.B."/>
            <person name="Sakarya O."/>
            <person name="Salamov A."/>
            <person name="Schaack S."/>
            <person name="Shapiro H."/>
            <person name="Shiga Y."/>
            <person name="Skalitzky C."/>
            <person name="Smith Z."/>
            <person name="Souvorov A."/>
            <person name="Sung W."/>
            <person name="Tang Z."/>
            <person name="Tsuchiya D."/>
            <person name="Tu H."/>
            <person name="Vos H."/>
            <person name="Wang M."/>
            <person name="Wolf Y.I."/>
            <person name="Yamagata H."/>
            <person name="Yamada T."/>
            <person name="Ye Y."/>
            <person name="Shaw J.R."/>
            <person name="Andrews J."/>
            <person name="Crease T.J."/>
            <person name="Tang H."/>
            <person name="Lucas S.M."/>
            <person name="Robertson H.M."/>
            <person name="Bork P."/>
            <person name="Koonin E.V."/>
            <person name="Zdobnov E.M."/>
            <person name="Grigoriev I.V."/>
            <person name="Lynch M."/>
            <person name="Boore J.L."/>
        </authorList>
    </citation>
    <scope>NUCLEOTIDE SEQUENCE [LARGE SCALE GENOMIC DNA]</scope>
</reference>
<gene>
    <name evidence="2" type="ORF">DAPPUDRAFT_255519</name>
</gene>